<dbReference type="AlphaFoldDB" id="A0A5C1AP65"/>
<organism evidence="2 3">
    <name type="scientific">Limnoglobus roseus</name>
    <dbReference type="NCBI Taxonomy" id="2598579"/>
    <lineage>
        <taxon>Bacteria</taxon>
        <taxon>Pseudomonadati</taxon>
        <taxon>Planctomycetota</taxon>
        <taxon>Planctomycetia</taxon>
        <taxon>Gemmatales</taxon>
        <taxon>Gemmataceae</taxon>
        <taxon>Limnoglobus</taxon>
    </lineage>
</organism>
<evidence type="ECO:0000256" key="1">
    <source>
        <dbReference type="SAM" id="MobiDB-lite"/>
    </source>
</evidence>
<proteinExistence type="predicted"/>
<reference evidence="3" key="1">
    <citation type="submission" date="2019-08" db="EMBL/GenBank/DDBJ databases">
        <title>Limnoglobus roseus gen. nov., sp. nov., a novel freshwater planctomycete with a giant genome from the family Gemmataceae.</title>
        <authorList>
            <person name="Kulichevskaya I.S."/>
            <person name="Naumoff D.G."/>
            <person name="Miroshnikov K."/>
            <person name="Ivanova A."/>
            <person name="Philippov D.A."/>
            <person name="Hakobyan A."/>
            <person name="Rijpstra I.C."/>
            <person name="Sinninghe Damste J.S."/>
            <person name="Liesack W."/>
            <person name="Dedysh S.N."/>
        </authorList>
    </citation>
    <scope>NUCLEOTIDE SEQUENCE [LARGE SCALE GENOMIC DNA]</scope>
    <source>
        <strain evidence="3">PX52</strain>
    </source>
</reference>
<sequence length="144" mass="15862">MDTTHAPGTNGRPRPAKAKPTTPEKSKARKKPRPAAGDAGPEFVYAGYTVERMAAREDALHRMKKCRGYKQIQEVVDAARLLRSLIVDTIQNYGPDSASPTARFLRDFGEFGDEDEDVFHTLLSLAVDLDLKVAVPLSEIPGIR</sequence>
<dbReference type="EMBL" id="CP042425">
    <property type="protein sequence ID" value="QEL19933.1"/>
    <property type="molecule type" value="Genomic_DNA"/>
</dbReference>
<feature type="region of interest" description="Disordered" evidence="1">
    <location>
        <begin position="1"/>
        <end position="41"/>
    </location>
</feature>
<name>A0A5C1AP65_9BACT</name>
<dbReference type="Proteomes" id="UP000324974">
    <property type="component" value="Chromosome"/>
</dbReference>
<gene>
    <name evidence="2" type="ORF">PX52LOC_07015</name>
</gene>
<evidence type="ECO:0000313" key="3">
    <source>
        <dbReference type="Proteomes" id="UP000324974"/>
    </source>
</evidence>
<accession>A0A5C1AP65</accession>
<evidence type="ECO:0000313" key="2">
    <source>
        <dbReference type="EMBL" id="QEL19933.1"/>
    </source>
</evidence>
<keyword evidence="3" id="KW-1185">Reference proteome</keyword>
<protein>
    <submittedName>
        <fullName evidence="2">Uncharacterized protein</fullName>
    </submittedName>
</protein>
<dbReference type="KEGG" id="lrs:PX52LOC_07015"/>
<dbReference type="RefSeq" id="WP_149114272.1">
    <property type="nucleotide sequence ID" value="NZ_CP042425.1"/>
</dbReference>